<dbReference type="STRING" id="1036672.TKWG_12590"/>
<evidence type="ECO:0000313" key="4">
    <source>
        <dbReference type="EMBL" id="AFK62666.1"/>
    </source>
</evidence>
<dbReference type="PROSITE" id="PS00061">
    <property type="entry name" value="ADH_SHORT"/>
    <property type="match status" value="1"/>
</dbReference>
<dbReference type="InterPro" id="IPR036291">
    <property type="entry name" value="NAD(P)-bd_dom_sf"/>
</dbReference>
<dbReference type="PRINTS" id="PR00080">
    <property type="entry name" value="SDRFAMILY"/>
</dbReference>
<dbReference type="Gene3D" id="3.40.50.720">
    <property type="entry name" value="NAD(P)-binding Rossmann-like Domain"/>
    <property type="match status" value="1"/>
</dbReference>
<gene>
    <name evidence="4" type="ordered locus">TKWG_12590</name>
</gene>
<dbReference type="CDD" id="cd05233">
    <property type="entry name" value="SDR_c"/>
    <property type="match status" value="1"/>
</dbReference>
<keyword evidence="5" id="KW-1185">Reference proteome</keyword>
<dbReference type="InterPro" id="IPR020904">
    <property type="entry name" value="Sc_DH/Rdtase_CS"/>
</dbReference>
<dbReference type="KEGG" id="aka:TKWG_12590"/>
<evidence type="ECO:0000256" key="1">
    <source>
        <dbReference type="ARBA" id="ARBA00006484"/>
    </source>
</evidence>
<sequence>MIRQEAILSQVASSAHGLTDQVVVITGGAQGIGFACAQAFAREGARIALLDIDARALDLACASLREFGAKALALQASVSDAQAVSDAFAAIDRTYGRVDVLINNAGISANKPTLDVTEQEWHRAVDINLNGVFFCAQAAGRRMVAQGAGSIVNMSSMYGVVAAPDRAAYCATKGAVVMLTETLALEWGKLGIRVNALAPGYIDTDLLRDLHKRGRLQIDQLVERTPLRRLGTADEIARWRCFWLARNRHLSQDTL</sequence>
<dbReference type="PRINTS" id="PR00081">
    <property type="entry name" value="GDHRDH"/>
</dbReference>
<dbReference type="InterPro" id="IPR002347">
    <property type="entry name" value="SDR_fam"/>
</dbReference>
<name>I3UCC8_ADVKW</name>
<comment type="similarity">
    <text evidence="1 2">Belongs to the short-chain dehydrogenases/reductases (SDR) family.</text>
</comment>
<dbReference type="AlphaFoldDB" id="I3UCC8"/>
<dbReference type="Proteomes" id="UP000005267">
    <property type="component" value="Chromosome"/>
</dbReference>
<dbReference type="FunFam" id="3.40.50.720:FF:000084">
    <property type="entry name" value="Short-chain dehydrogenase reductase"/>
    <property type="match status" value="1"/>
</dbReference>
<dbReference type="SUPFAM" id="SSF51735">
    <property type="entry name" value="NAD(P)-binding Rossmann-fold domains"/>
    <property type="match status" value="1"/>
</dbReference>
<dbReference type="EMBL" id="CP003555">
    <property type="protein sequence ID" value="AFK62666.1"/>
    <property type="molecule type" value="Genomic_DNA"/>
</dbReference>
<organism evidence="4 5">
    <name type="scientific">Advenella kashmirensis (strain DSM 17095 / LMG 22695 / WT001)</name>
    <name type="common">Tetrathiobacter kashmirensis</name>
    <dbReference type="NCBI Taxonomy" id="1036672"/>
    <lineage>
        <taxon>Bacteria</taxon>
        <taxon>Pseudomonadati</taxon>
        <taxon>Pseudomonadota</taxon>
        <taxon>Betaproteobacteria</taxon>
        <taxon>Burkholderiales</taxon>
        <taxon>Alcaligenaceae</taxon>
    </lineage>
</organism>
<accession>I3UCC8</accession>
<reference evidence="5" key="2">
    <citation type="journal article" date="2013" name="PLoS ONE">
        <title>Genome implosion elicits host-confinement in Alcaligenaceae: evidence from the comparative genomics of Tetrathiobacter kashmirensis, a pathogen in the making.</title>
        <authorList>
            <person name="Ghosh W."/>
            <person name="Alam M."/>
            <person name="Roy C."/>
            <person name="Pyne P."/>
            <person name="George A."/>
            <person name="Chakraborty R."/>
            <person name="Majumder S."/>
            <person name="Agarwal A."/>
            <person name="Chakraborty S."/>
            <person name="Majumdar S."/>
            <person name="Gupta S.K."/>
        </authorList>
    </citation>
    <scope>NUCLEOTIDE SEQUENCE [LARGE SCALE GENOMIC DNA]</scope>
    <source>
        <strain evidence="5">WT001</strain>
    </source>
</reference>
<dbReference type="Pfam" id="PF00106">
    <property type="entry name" value="adh_short"/>
    <property type="match status" value="1"/>
</dbReference>
<evidence type="ECO:0000256" key="2">
    <source>
        <dbReference type="RuleBase" id="RU000363"/>
    </source>
</evidence>
<feature type="domain" description="Ketoreductase" evidence="3">
    <location>
        <begin position="21"/>
        <end position="200"/>
    </location>
</feature>
<dbReference type="PANTHER" id="PTHR42760">
    <property type="entry name" value="SHORT-CHAIN DEHYDROGENASES/REDUCTASES FAMILY MEMBER"/>
    <property type="match status" value="1"/>
</dbReference>
<reference evidence="4 5" key="1">
    <citation type="journal article" date="2011" name="J. Bacteriol.">
        <title>Whole-genome shotgun sequencing of the sulfur-oxidizing chemoautotroph Tetrathiobacter kashmirensis.</title>
        <authorList>
            <person name="Ghosh W."/>
            <person name="George A."/>
            <person name="Agarwal A."/>
            <person name="Raj P."/>
            <person name="Alam M."/>
            <person name="Pyne P."/>
            <person name="Das Gupta S.K."/>
        </authorList>
    </citation>
    <scope>NUCLEOTIDE SEQUENCE [LARGE SCALE GENOMIC DNA]</scope>
    <source>
        <strain evidence="4 5">WT001</strain>
    </source>
</reference>
<evidence type="ECO:0000259" key="3">
    <source>
        <dbReference type="SMART" id="SM00822"/>
    </source>
</evidence>
<protein>
    <submittedName>
        <fullName evidence="4">Short chain dehydrogenase family protein 60</fullName>
    </submittedName>
</protein>
<evidence type="ECO:0000313" key="5">
    <source>
        <dbReference type="Proteomes" id="UP000005267"/>
    </source>
</evidence>
<dbReference type="HOGENOM" id="CLU_010194_1_1_4"/>
<dbReference type="GO" id="GO:0016616">
    <property type="term" value="F:oxidoreductase activity, acting on the CH-OH group of donors, NAD or NADP as acceptor"/>
    <property type="evidence" value="ECO:0007669"/>
    <property type="project" value="TreeGrafter"/>
</dbReference>
<dbReference type="InterPro" id="IPR057326">
    <property type="entry name" value="KR_dom"/>
</dbReference>
<proteinExistence type="inferred from homology"/>
<dbReference type="SMART" id="SM00822">
    <property type="entry name" value="PKS_KR"/>
    <property type="match status" value="1"/>
</dbReference>